<feature type="domain" description="RelA/SpoT" evidence="2">
    <location>
        <begin position="57"/>
        <end position="180"/>
    </location>
</feature>
<keyword evidence="4" id="KW-1185">Reference proteome</keyword>
<dbReference type="InterPro" id="IPR043519">
    <property type="entry name" value="NT_sf"/>
</dbReference>
<dbReference type="Gene3D" id="1.10.287.860">
    <property type="entry name" value="Nucleotidyltransferase"/>
    <property type="match status" value="1"/>
</dbReference>
<name>W4QGJ2_9BACI</name>
<dbReference type="GO" id="GO:0015970">
    <property type="term" value="P:guanosine tetraphosphate biosynthetic process"/>
    <property type="evidence" value="ECO:0007669"/>
    <property type="project" value="UniProtKB-UniPathway"/>
</dbReference>
<dbReference type="UniPathway" id="UPA00908">
    <property type="reaction ID" value="UER00884"/>
</dbReference>
<keyword evidence="3" id="KW-0808">Transferase</keyword>
<keyword evidence="3" id="KW-0418">Kinase</keyword>
<dbReference type="Gene3D" id="3.30.460.10">
    <property type="entry name" value="Beta Polymerase, domain 2"/>
    <property type="match status" value="1"/>
</dbReference>
<dbReference type="RefSeq" id="WP_035344573.1">
    <property type="nucleotide sequence ID" value="NZ_BAUU01000017.1"/>
</dbReference>
<dbReference type="OrthoDB" id="9789634at2"/>
<dbReference type="Pfam" id="PF04607">
    <property type="entry name" value="RelA_SpoT"/>
    <property type="match status" value="1"/>
</dbReference>
<dbReference type="Proteomes" id="UP000018895">
    <property type="component" value="Unassembled WGS sequence"/>
</dbReference>
<dbReference type="CDD" id="cd05399">
    <property type="entry name" value="NT_Rel-Spo_like"/>
    <property type="match status" value="1"/>
</dbReference>
<dbReference type="PANTHER" id="PTHR47837:SF2">
    <property type="entry name" value="GTP PYROPHOSPHOKINASE YWAC"/>
    <property type="match status" value="1"/>
</dbReference>
<dbReference type="AlphaFoldDB" id="W4QGJ2"/>
<comment type="pathway">
    <text evidence="1">Purine metabolism; ppGpp biosynthesis; ppGpp from GTP: step 1/2.</text>
</comment>
<dbReference type="SMART" id="SM00954">
    <property type="entry name" value="RelA_SpoT"/>
    <property type="match status" value="1"/>
</dbReference>
<gene>
    <name evidence="3" type="ORF">JCM9152_2691</name>
</gene>
<evidence type="ECO:0000256" key="1">
    <source>
        <dbReference type="ARBA" id="ARBA00004976"/>
    </source>
</evidence>
<dbReference type="InterPro" id="IPR007685">
    <property type="entry name" value="RelA_SpoT"/>
</dbReference>
<comment type="caution">
    <text evidence="3">The sequence shown here is derived from an EMBL/GenBank/DDBJ whole genome shotgun (WGS) entry which is preliminary data.</text>
</comment>
<evidence type="ECO:0000259" key="2">
    <source>
        <dbReference type="SMART" id="SM00954"/>
    </source>
</evidence>
<dbReference type="InterPro" id="IPR052366">
    <property type="entry name" value="GTP_Pyrophosphokinase"/>
</dbReference>
<dbReference type="EMBL" id="BAUU01000017">
    <property type="protein sequence ID" value="GAE31235.1"/>
    <property type="molecule type" value="Genomic_DNA"/>
</dbReference>
<dbReference type="GO" id="GO:0016301">
    <property type="term" value="F:kinase activity"/>
    <property type="evidence" value="ECO:0007669"/>
    <property type="project" value="UniProtKB-KW"/>
</dbReference>
<evidence type="ECO:0000313" key="3">
    <source>
        <dbReference type="EMBL" id="GAE31235.1"/>
    </source>
</evidence>
<protein>
    <submittedName>
        <fullName evidence="3">GTP pyrophosphokinase</fullName>
    </submittedName>
</protein>
<proteinExistence type="predicted"/>
<organism evidence="3 4">
    <name type="scientific">Halalkalibacter hemicellulosilyticusJCM 9152</name>
    <dbReference type="NCBI Taxonomy" id="1236971"/>
    <lineage>
        <taxon>Bacteria</taxon>
        <taxon>Bacillati</taxon>
        <taxon>Bacillota</taxon>
        <taxon>Bacilli</taxon>
        <taxon>Bacillales</taxon>
        <taxon>Bacillaceae</taxon>
        <taxon>Halalkalibacter</taxon>
    </lineage>
</organism>
<dbReference type="SUPFAM" id="SSF81301">
    <property type="entry name" value="Nucleotidyltransferase"/>
    <property type="match status" value="1"/>
</dbReference>
<sequence>MDTDKIDMNQLKKFKHEVTRFMMAYKFALDKMDTKIDILKQEFEYIHEYNPIEHVSSRLKSPESLLTKIQRKKIPLSLNGIKEQVHDIAGIRITCSFLSDIYTISDMIQRQKDLQVIEMKDYIASPKPNGYRSLHLIVEVPVFMSDREIHVYVEVQIRTIAMDFWASLEHKIFYKYNKTIPTRLVNELKEAAESASALDYKMETIHKEVTNIKAAQDEEESLRSLNWNNETFKLPSGLLQSILGGEKPSS</sequence>
<dbReference type="PANTHER" id="PTHR47837">
    <property type="entry name" value="GTP PYROPHOSPHOKINASE YJBM"/>
    <property type="match status" value="1"/>
</dbReference>
<accession>W4QGJ2</accession>
<dbReference type="STRING" id="1236971.JCM9152_2691"/>
<evidence type="ECO:0000313" key="4">
    <source>
        <dbReference type="Proteomes" id="UP000018895"/>
    </source>
</evidence>
<reference evidence="3" key="1">
    <citation type="journal article" date="2014" name="Genome Announc.">
        <title>Draft Genome Sequences of Three Alkaliphilic Bacillus Strains, Bacillus wakoensis JCM 9140T, Bacillus akibai JCM 9157T, and Bacillus hemicellulosilyticus JCM 9152T.</title>
        <authorList>
            <person name="Yuki M."/>
            <person name="Oshima K."/>
            <person name="Suda W."/>
            <person name="Oshida Y."/>
            <person name="Kitamura K."/>
            <person name="Iida T."/>
            <person name="Hattori M."/>
            <person name="Ohkuma M."/>
        </authorList>
    </citation>
    <scope>NUCLEOTIDE SEQUENCE [LARGE SCALE GENOMIC DNA]</scope>
    <source>
        <strain evidence="3">JCM 9152</strain>
    </source>
</reference>